<reference evidence="7" key="1">
    <citation type="submission" date="2022-06" db="EMBL/GenBank/DDBJ databases">
        <title>Genomic Encyclopedia of Archaeal and Bacterial Type Strains, Phase II (KMG-II): from individual species to whole genera.</title>
        <authorList>
            <person name="Goeker M."/>
        </authorList>
    </citation>
    <scope>NUCLEOTIDE SEQUENCE</scope>
    <source>
        <strain evidence="7">DSM 43935</strain>
    </source>
</reference>
<comment type="cofactor">
    <cofactor evidence="1">
        <name>pyridoxal 5'-phosphate</name>
        <dbReference type="ChEBI" id="CHEBI:597326"/>
    </cofactor>
</comment>
<name>A0AAE3GHM4_9PSEU</name>
<organism evidence="7 8">
    <name type="scientific">Goodfellowiella coeruleoviolacea</name>
    <dbReference type="NCBI Taxonomy" id="334858"/>
    <lineage>
        <taxon>Bacteria</taxon>
        <taxon>Bacillati</taxon>
        <taxon>Actinomycetota</taxon>
        <taxon>Actinomycetes</taxon>
        <taxon>Pseudonocardiales</taxon>
        <taxon>Pseudonocardiaceae</taxon>
        <taxon>Goodfellowiella</taxon>
    </lineage>
</organism>
<evidence type="ECO:0000259" key="6">
    <source>
        <dbReference type="Pfam" id="PF00155"/>
    </source>
</evidence>
<dbReference type="RefSeq" id="WP_253774369.1">
    <property type="nucleotide sequence ID" value="NZ_JAMTCK010000010.1"/>
</dbReference>
<dbReference type="SUPFAM" id="SSF53383">
    <property type="entry name" value="PLP-dependent transferases"/>
    <property type="match status" value="1"/>
</dbReference>
<keyword evidence="3" id="KW-0663">Pyridoxal phosphate</keyword>
<dbReference type="InterPro" id="IPR015422">
    <property type="entry name" value="PyrdxlP-dep_Trfase_small"/>
</dbReference>
<dbReference type="GO" id="GO:0047804">
    <property type="term" value="F:cysteine-S-conjugate beta-lyase activity"/>
    <property type="evidence" value="ECO:0007669"/>
    <property type="project" value="UniProtKB-EC"/>
</dbReference>
<keyword evidence="4" id="KW-0456">Lyase</keyword>
<comment type="caution">
    <text evidence="7">The sequence shown here is derived from an EMBL/GenBank/DDBJ whole genome shotgun (WGS) entry which is preliminary data.</text>
</comment>
<dbReference type="InterPro" id="IPR015421">
    <property type="entry name" value="PyrdxlP-dep_Trfase_major"/>
</dbReference>
<evidence type="ECO:0000256" key="2">
    <source>
        <dbReference type="ARBA" id="ARBA00012224"/>
    </source>
</evidence>
<dbReference type="InterPro" id="IPR015424">
    <property type="entry name" value="PyrdxlP-dep_Trfase"/>
</dbReference>
<dbReference type="AlphaFoldDB" id="A0AAE3GHM4"/>
<dbReference type="CDD" id="cd00609">
    <property type="entry name" value="AAT_like"/>
    <property type="match status" value="1"/>
</dbReference>
<gene>
    <name evidence="7" type="ORF">LX83_004332</name>
</gene>
<dbReference type="Gene3D" id="3.40.640.10">
    <property type="entry name" value="Type I PLP-dependent aspartate aminotransferase-like (Major domain)"/>
    <property type="match status" value="1"/>
</dbReference>
<dbReference type="EMBL" id="JAMTCK010000010">
    <property type="protein sequence ID" value="MCP2167459.1"/>
    <property type="molecule type" value="Genomic_DNA"/>
</dbReference>
<evidence type="ECO:0000256" key="5">
    <source>
        <dbReference type="ARBA" id="ARBA00037974"/>
    </source>
</evidence>
<dbReference type="PANTHER" id="PTHR43525">
    <property type="entry name" value="PROTEIN MALY"/>
    <property type="match status" value="1"/>
</dbReference>
<evidence type="ECO:0000313" key="7">
    <source>
        <dbReference type="EMBL" id="MCP2167459.1"/>
    </source>
</evidence>
<evidence type="ECO:0000256" key="4">
    <source>
        <dbReference type="ARBA" id="ARBA00023239"/>
    </source>
</evidence>
<evidence type="ECO:0000313" key="8">
    <source>
        <dbReference type="Proteomes" id="UP001206128"/>
    </source>
</evidence>
<evidence type="ECO:0000256" key="3">
    <source>
        <dbReference type="ARBA" id="ARBA00022898"/>
    </source>
</evidence>
<keyword evidence="8" id="KW-1185">Reference proteome</keyword>
<comment type="similarity">
    <text evidence="5">Belongs to the class-II pyridoxal-phosphate-dependent aminotransferase family. MalY/PatB cystathionine beta-lyase subfamily.</text>
</comment>
<dbReference type="Pfam" id="PF00155">
    <property type="entry name" value="Aminotran_1_2"/>
    <property type="match status" value="1"/>
</dbReference>
<dbReference type="PANTHER" id="PTHR43525:SF2">
    <property type="entry name" value="CYSTATHIONINE BETA-LYASE-RELATED"/>
    <property type="match status" value="1"/>
</dbReference>
<feature type="domain" description="Aminotransferase class I/classII large" evidence="6">
    <location>
        <begin position="73"/>
        <end position="387"/>
    </location>
</feature>
<accession>A0AAE3GHM4</accession>
<evidence type="ECO:0000256" key="1">
    <source>
        <dbReference type="ARBA" id="ARBA00001933"/>
    </source>
</evidence>
<dbReference type="GO" id="GO:0030170">
    <property type="term" value="F:pyridoxal phosphate binding"/>
    <property type="evidence" value="ECO:0007669"/>
    <property type="project" value="InterPro"/>
</dbReference>
<proteinExistence type="inferred from homology"/>
<dbReference type="EC" id="4.4.1.13" evidence="2"/>
<dbReference type="Proteomes" id="UP001206128">
    <property type="component" value="Unassembled WGS sequence"/>
</dbReference>
<dbReference type="InterPro" id="IPR004839">
    <property type="entry name" value="Aminotransferase_I/II_large"/>
</dbReference>
<dbReference type="InterPro" id="IPR051798">
    <property type="entry name" value="Class-II_PLP-Dep_Aminotrans"/>
</dbReference>
<protein>
    <recommendedName>
        <fullName evidence="2">cysteine-S-conjugate beta-lyase</fullName>
        <ecNumber evidence="2">4.4.1.13</ecNumber>
    </recommendedName>
</protein>
<sequence>MADSPFTRIDPARLRSGWGVKWGSLPQGTIGAWVADMDFGIAAPIRQQLVDWVEREDFGYPFWRGEDPVVTAFQDRMADRYGWRPEPGRTRVFTDLIQVLQVVIEHATAPGDGIALHVPTYPPFLASIARAGRRLVPMPMRCGQDGWGFDGAGLGDRLRAAGCRMMLVVNPHNPTGRVFRRDELRLLADVAEELDLVVLSDEIHADLTYPGQQHIPFAALGADTARRTITATSATKAFNIAALRCAVAHIGAPAVRAALDKAPLDYFGTPSTLSRVATVAAWRDADSWLDELMRTLTRNRDTVTDWIAAMLPDSRYHPAEGTYLAWFDLPGWRPSGSGPAAHLARVAEVALSEGAEFSAGTTVDTTPFVRLNFATSPDNLDVVLDRISAGLRSGLAGSVR</sequence>
<dbReference type="Gene3D" id="3.90.1150.10">
    <property type="entry name" value="Aspartate Aminotransferase, domain 1"/>
    <property type="match status" value="1"/>
</dbReference>